<dbReference type="Proteomes" id="UP000052258">
    <property type="component" value="Unassembled WGS sequence"/>
</dbReference>
<accession>A0A0J8G596</accession>
<dbReference type="PATRIC" id="fig|1430899.3.peg.2778"/>
<feature type="signal peptide" evidence="1">
    <location>
        <begin position="1"/>
        <end position="20"/>
    </location>
</feature>
<dbReference type="OrthoDB" id="2249663at2"/>
<dbReference type="EMBL" id="AZHO01000041">
    <property type="protein sequence ID" value="KMT57712.1"/>
    <property type="molecule type" value="Genomic_DNA"/>
</dbReference>
<protein>
    <recommendedName>
        <fullName evidence="4">Lipoprotein</fullName>
    </recommendedName>
</protein>
<gene>
    <name evidence="2" type="ORF">X560_2725</name>
</gene>
<evidence type="ECO:0000256" key="1">
    <source>
        <dbReference type="SAM" id="SignalP"/>
    </source>
</evidence>
<organism evidence="2 3">
    <name type="scientific">Listeria fleischmannii 1991</name>
    <dbReference type="NCBI Taxonomy" id="1430899"/>
    <lineage>
        <taxon>Bacteria</taxon>
        <taxon>Bacillati</taxon>
        <taxon>Bacillota</taxon>
        <taxon>Bacilli</taxon>
        <taxon>Bacillales</taxon>
        <taxon>Listeriaceae</taxon>
        <taxon>Listeria</taxon>
    </lineage>
</organism>
<dbReference type="PROSITE" id="PS51257">
    <property type="entry name" value="PROKAR_LIPOPROTEIN"/>
    <property type="match status" value="1"/>
</dbReference>
<reference evidence="2 3" key="1">
    <citation type="journal article" date="2015" name="Genome Biol. Evol.">
        <title>Comparative Genomics of Listeria Sensu Lato: Genus-Wide Differences in Evolutionary Dynamics and the Progressive Gain of Complex, Potentially Pathogenicity-Related Traits through Lateral Gene Transfer.</title>
        <authorList>
            <person name="Chiara M."/>
            <person name="Caruso M."/>
            <person name="D'Erchia A.M."/>
            <person name="Manzari C."/>
            <person name="Fraccalvieri R."/>
            <person name="Goffredo E."/>
            <person name="Latorre L."/>
            <person name="Miccolupo A."/>
            <person name="Padalino I."/>
            <person name="Santagada G."/>
            <person name="Chiocco D."/>
            <person name="Pesole G."/>
            <person name="Horner D.S."/>
            <person name="Parisi A."/>
        </authorList>
    </citation>
    <scope>NUCLEOTIDE SEQUENCE [LARGE SCALE GENOMIC DNA]</scope>
    <source>
        <strain evidence="2 3">1991</strain>
    </source>
</reference>
<name>A0A0J8G596_9LIST</name>
<proteinExistence type="predicted"/>
<evidence type="ECO:0000313" key="3">
    <source>
        <dbReference type="Proteomes" id="UP000052258"/>
    </source>
</evidence>
<keyword evidence="3" id="KW-1185">Reference proteome</keyword>
<evidence type="ECO:0008006" key="4">
    <source>
        <dbReference type="Google" id="ProtNLM"/>
    </source>
</evidence>
<keyword evidence="1" id="KW-0732">Signal</keyword>
<sequence length="152" mass="17388">MKKIVPVFFTILLLSVGLLSGCGEQNTSEKPVKDEEQTMKKEKLTEQDKIVQIETMLKEGLRDGADVEYDEGKKQFSVIMTNDKLKDSLNKIKEDPSDKKWPKLIKAFQHLSKQIESNLAKGYTIRLVEPDNKEQTMLTIMDGKTTYDFATQ</sequence>
<evidence type="ECO:0000313" key="2">
    <source>
        <dbReference type="EMBL" id="KMT57712.1"/>
    </source>
</evidence>
<dbReference type="AlphaFoldDB" id="A0A0J8G596"/>
<dbReference type="RefSeq" id="WP_007473062.1">
    <property type="nucleotide sequence ID" value="NZ_KQ130624.1"/>
</dbReference>
<comment type="caution">
    <text evidence="2">The sequence shown here is derived from an EMBL/GenBank/DDBJ whole genome shotgun (WGS) entry which is preliminary data.</text>
</comment>
<feature type="chain" id="PRO_5039053525" description="Lipoprotein" evidence="1">
    <location>
        <begin position="21"/>
        <end position="152"/>
    </location>
</feature>